<dbReference type="AlphaFoldDB" id="A0A6P0HCK8"/>
<name>A0A6P0HCK8_9ACTN</name>
<dbReference type="InterPro" id="IPR010985">
    <property type="entry name" value="Ribbon_hlx_hlx"/>
</dbReference>
<dbReference type="SUPFAM" id="SSF47598">
    <property type="entry name" value="Ribbon-helix-helix"/>
    <property type="match status" value="1"/>
</dbReference>
<evidence type="ECO:0000313" key="2">
    <source>
        <dbReference type="EMBL" id="NEN53472.1"/>
    </source>
</evidence>
<dbReference type="InterPro" id="IPR013321">
    <property type="entry name" value="Arc_rbn_hlx_hlx"/>
</dbReference>
<gene>
    <name evidence="2" type="ORF">G3R41_21450</name>
</gene>
<sequence>MAAAPAETAEASESTRNFSTRLTPALQRRLKRFAVDTDASVQDVVAAALTEYLDQKEQ</sequence>
<comment type="caution">
    <text evidence="2">The sequence shown here is derived from an EMBL/GenBank/DDBJ whole genome shotgun (WGS) entry which is preliminary data.</text>
</comment>
<reference evidence="2 3" key="1">
    <citation type="submission" date="2020-02" db="EMBL/GenBank/DDBJ databases">
        <title>The WGS of Modestobacter muralis DSM 100205.</title>
        <authorList>
            <person name="Jiang Z."/>
        </authorList>
    </citation>
    <scope>NUCLEOTIDE SEQUENCE [LARGE SCALE GENOMIC DNA]</scope>
    <source>
        <strain evidence="2 3">DSM 100205</strain>
    </source>
</reference>
<feature type="region of interest" description="Disordered" evidence="1">
    <location>
        <begin position="1"/>
        <end position="21"/>
    </location>
</feature>
<protein>
    <submittedName>
        <fullName evidence="2">CopG family transcriptional regulator</fullName>
    </submittedName>
</protein>
<dbReference type="EMBL" id="JAAGWB010000071">
    <property type="protein sequence ID" value="NEN53472.1"/>
    <property type="molecule type" value="Genomic_DNA"/>
</dbReference>
<dbReference type="GO" id="GO:0006355">
    <property type="term" value="P:regulation of DNA-templated transcription"/>
    <property type="evidence" value="ECO:0007669"/>
    <property type="project" value="InterPro"/>
</dbReference>
<dbReference type="Gene3D" id="1.10.1220.10">
    <property type="entry name" value="Met repressor-like"/>
    <property type="match status" value="1"/>
</dbReference>
<feature type="compositionally biased region" description="Low complexity" evidence="1">
    <location>
        <begin position="1"/>
        <end position="15"/>
    </location>
</feature>
<organism evidence="2 3">
    <name type="scientific">Modestobacter muralis</name>
    <dbReference type="NCBI Taxonomy" id="1608614"/>
    <lineage>
        <taxon>Bacteria</taxon>
        <taxon>Bacillati</taxon>
        <taxon>Actinomycetota</taxon>
        <taxon>Actinomycetes</taxon>
        <taxon>Geodermatophilales</taxon>
        <taxon>Geodermatophilaceae</taxon>
        <taxon>Modestobacter</taxon>
    </lineage>
</organism>
<proteinExistence type="predicted"/>
<dbReference type="Proteomes" id="UP000471152">
    <property type="component" value="Unassembled WGS sequence"/>
</dbReference>
<dbReference type="RefSeq" id="WP_163613317.1">
    <property type="nucleotide sequence ID" value="NZ_JAAGWB010000071.1"/>
</dbReference>
<accession>A0A6P0HCK8</accession>
<evidence type="ECO:0000256" key="1">
    <source>
        <dbReference type="SAM" id="MobiDB-lite"/>
    </source>
</evidence>
<evidence type="ECO:0000313" key="3">
    <source>
        <dbReference type="Proteomes" id="UP000471152"/>
    </source>
</evidence>